<dbReference type="EMBL" id="AMEP01000072">
    <property type="protein sequence ID" value="EKY01247.1"/>
    <property type="molecule type" value="Genomic_DNA"/>
</dbReference>
<protein>
    <recommendedName>
        <fullName evidence="4">Lipocalin-like domain-containing protein</fullName>
    </recommendedName>
</protein>
<feature type="chain" id="PRO_5003954460" description="Lipocalin-like domain-containing protein" evidence="1">
    <location>
        <begin position="31"/>
        <end position="189"/>
    </location>
</feature>
<dbReference type="HOGENOM" id="CLU_1430893_0_0_10"/>
<evidence type="ECO:0000256" key="1">
    <source>
        <dbReference type="SAM" id="SignalP"/>
    </source>
</evidence>
<dbReference type="Proteomes" id="UP000010433">
    <property type="component" value="Unassembled WGS sequence"/>
</dbReference>
<accession>L1NDG1</accession>
<reference evidence="2 3" key="1">
    <citation type="submission" date="2012-05" db="EMBL/GenBank/DDBJ databases">
        <authorList>
            <person name="Weinstock G."/>
            <person name="Sodergren E."/>
            <person name="Lobos E.A."/>
            <person name="Fulton L."/>
            <person name="Fulton R."/>
            <person name="Courtney L."/>
            <person name="Fronick C."/>
            <person name="O'Laughlin M."/>
            <person name="Godfrey J."/>
            <person name="Wilson R.M."/>
            <person name="Miner T."/>
            <person name="Farmer C."/>
            <person name="Delehaunty K."/>
            <person name="Cordes M."/>
            <person name="Minx P."/>
            <person name="Tomlinson C."/>
            <person name="Chen J."/>
            <person name="Wollam A."/>
            <person name="Pepin K.H."/>
            <person name="Bhonagiri V."/>
            <person name="Zhang X."/>
            <person name="Suruliraj S."/>
            <person name="Warren W."/>
            <person name="Mitreva M."/>
            <person name="Mardis E.R."/>
            <person name="Wilson R.K."/>
        </authorList>
    </citation>
    <scope>NUCLEOTIDE SEQUENCE [LARGE SCALE GENOMIC DNA]</scope>
    <source>
        <strain evidence="2 3">F0055</strain>
    </source>
</reference>
<gene>
    <name evidence="2" type="ORF">HMPREF9151_01064</name>
</gene>
<organism evidence="2 3">
    <name type="scientific">Hoylesella saccharolytica F0055</name>
    <dbReference type="NCBI Taxonomy" id="1127699"/>
    <lineage>
        <taxon>Bacteria</taxon>
        <taxon>Pseudomonadati</taxon>
        <taxon>Bacteroidota</taxon>
        <taxon>Bacteroidia</taxon>
        <taxon>Bacteroidales</taxon>
        <taxon>Prevotellaceae</taxon>
        <taxon>Hoylesella</taxon>
    </lineage>
</organism>
<dbReference type="PATRIC" id="fig|1127699.3.peg.981"/>
<keyword evidence="1" id="KW-0732">Signal</keyword>
<sequence length="189" mass="20396">TTKNFLASCAKTLFALAAVVMMSAVFTSCSKDNDDNGPTTLPDAKTNTVVIDGKEATIEKAQFKKVSPSSTIYAVAFTLSGTPKKELVLGLDDTYHMDGKPIDLTTKEGKMIDKLYWGVVYTVNGKKLIDASGSPKETQKPVFTTGTLTVSKTRQGTINIVLANGRVNDVNGKECTLTLNYEETLKTKD</sequence>
<evidence type="ECO:0000313" key="2">
    <source>
        <dbReference type="EMBL" id="EKY01247.1"/>
    </source>
</evidence>
<comment type="caution">
    <text evidence="2">The sequence shown here is derived from an EMBL/GenBank/DDBJ whole genome shotgun (WGS) entry which is preliminary data.</text>
</comment>
<evidence type="ECO:0008006" key="4">
    <source>
        <dbReference type="Google" id="ProtNLM"/>
    </source>
</evidence>
<evidence type="ECO:0000313" key="3">
    <source>
        <dbReference type="Proteomes" id="UP000010433"/>
    </source>
</evidence>
<dbReference type="RefSeq" id="WP_009162278.1">
    <property type="nucleotide sequence ID" value="NZ_KB290987.1"/>
</dbReference>
<feature type="non-terminal residue" evidence="2">
    <location>
        <position position="1"/>
    </location>
</feature>
<feature type="signal peptide" evidence="1">
    <location>
        <begin position="1"/>
        <end position="30"/>
    </location>
</feature>
<proteinExistence type="predicted"/>
<name>L1NDG1_9BACT</name>
<dbReference type="STRING" id="1127699.HMPREF9151_01064"/>
<dbReference type="AlphaFoldDB" id="L1NDG1"/>
<keyword evidence="3" id="KW-1185">Reference proteome</keyword>